<proteinExistence type="predicted"/>
<keyword evidence="2" id="KW-1185">Reference proteome</keyword>
<name>A0A6M0RR96_9CYAN</name>
<dbReference type="EMBL" id="QXHD01000004">
    <property type="protein sequence ID" value="NEZ58696.1"/>
    <property type="molecule type" value="Genomic_DNA"/>
</dbReference>
<organism evidence="1 2">
    <name type="scientific">Adonisia turfae CCMR0081</name>
    <dbReference type="NCBI Taxonomy" id="2292702"/>
    <lineage>
        <taxon>Bacteria</taxon>
        <taxon>Bacillati</taxon>
        <taxon>Cyanobacteriota</taxon>
        <taxon>Adonisia</taxon>
        <taxon>Adonisia turfae</taxon>
    </lineage>
</organism>
<evidence type="ECO:0000313" key="1">
    <source>
        <dbReference type="EMBL" id="NEZ58696.1"/>
    </source>
</evidence>
<dbReference type="Proteomes" id="UP000481033">
    <property type="component" value="Unassembled WGS sequence"/>
</dbReference>
<dbReference type="AlphaFoldDB" id="A0A6M0RR96"/>
<dbReference type="RefSeq" id="WP_163701461.1">
    <property type="nucleotide sequence ID" value="NZ_QXHD01000004.1"/>
</dbReference>
<sequence>MALTPKEPASERGVVARQQYLDLARRVIGDPNLEYGVLYQRFAENDWAAIKLDEAVALKGLTSGHSPKVVSGILHQSPYLQYHVHQNKVPLPPMSQYVRSTVMKVLQQVEKAKSLGTKPIKSRKADLEID</sequence>
<reference evidence="1 2" key="1">
    <citation type="journal article" date="2020" name="Microb. Ecol.">
        <title>Ecogenomics of the Marine Benthic Filamentous Cyanobacterium Adonisia.</title>
        <authorList>
            <person name="Walter J.M."/>
            <person name="Coutinho F.H."/>
            <person name="Leomil L."/>
            <person name="Hargreaves P.I."/>
            <person name="Campeao M.E."/>
            <person name="Vieira V.V."/>
            <person name="Silva B.S."/>
            <person name="Fistarol G.O."/>
            <person name="Salomon P.S."/>
            <person name="Sawabe T."/>
            <person name="Mino S."/>
            <person name="Hosokawa M."/>
            <person name="Miyashita H."/>
            <person name="Maruyama F."/>
            <person name="van Verk M.C."/>
            <person name="Dutilh B.E."/>
            <person name="Thompson C.C."/>
            <person name="Thompson F.L."/>
        </authorList>
    </citation>
    <scope>NUCLEOTIDE SEQUENCE [LARGE SCALE GENOMIC DNA]</scope>
    <source>
        <strain evidence="1 2">CCMR0081</strain>
    </source>
</reference>
<evidence type="ECO:0000313" key="2">
    <source>
        <dbReference type="Proteomes" id="UP000481033"/>
    </source>
</evidence>
<comment type="caution">
    <text evidence="1">The sequence shown here is derived from an EMBL/GenBank/DDBJ whole genome shotgun (WGS) entry which is preliminary data.</text>
</comment>
<gene>
    <name evidence="1" type="ORF">DXZ20_24255</name>
</gene>
<accession>A0A6M0RR96</accession>
<protein>
    <submittedName>
        <fullName evidence="1">Uncharacterized protein</fullName>
    </submittedName>
</protein>